<dbReference type="InterPro" id="IPR008993">
    <property type="entry name" value="TIMP-like_OB-fold"/>
</dbReference>
<comment type="caution">
    <text evidence="2">The sequence shown here is derived from an EMBL/GenBank/DDBJ whole genome shotgun (WGS) entry which is preliminary data.</text>
</comment>
<dbReference type="EMBL" id="VRYZ01000014">
    <property type="protein sequence ID" value="TXS88916.1"/>
    <property type="molecule type" value="Genomic_DNA"/>
</dbReference>
<protein>
    <submittedName>
        <fullName evidence="2">Uncharacterized protein</fullName>
    </submittedName>
</protein>
<evidence type="ECO:0000313" key="2">
    <source>
        <dbReference type="EMBL" id="TXS88916.1"/>
    </source>
</evidence>
<organism evidence="2 3">
    <name type="scientific">Parahaliea aestuarii</name>
    <dbReference type="NCBI Taxonomy" id="1852021"/>
    <lineage>
        <taxon>Bacteria</taxon>
        <taxon>Pseudomonadati</taxon>
        <taxon>Pseudomonadota</taxon>
        <taxon>Gammaproteobacteria</taxon>
        <taxon>Cellvibrionales</taxon>
        <taxon>Halieaceae</taxon>
        <taxon>Parahaliea</taxon>
    </lineage>
</organism>
<gene>
    <name evidence="2" type="ORF">FVW59_19395</name>
</gene>
<name>A0A5C8ZJX8_9GAMM</name>
<evidence type="ECO:0000313" key="3">
    <source>
        <dbReference type="Proteomes" id="UP000321933"/>
    </source>
</evidence>
<dbReference type="SUPFAM" id="SSF50242">
    <property type="entry name" value="TIMP-like"/>
    <property type="match status" value="1"/>
</dbReference>
<dbReference type="RefSeq" id="WP_148066042.1">
    <property type="nucleotide sequence ID" value="NZ_VRYZ01000014.1"/>
</dbReference>
<keyword evidence="3" id="KW-1185">Reference proteome</keyword>
<keyword evidence="1" id="KW-0732">Signal</keyword>
<feature type="signal peptide" evidence="1">
    <location>
        <begin position="1"/>
        <end position="23"/>
    </location>
</feature>
<accession>A0A5C8ZJX8</accession>
<feature type="chain" id="PRO_5022965260" evidence="1">
    <location>
        <begin position="24"/>
        <end position="197"/>
    </location>
</feature>
<sequence>MLRIVLKGVIFALGLVAFNQAFACSCARSDPDEAFEKSVNVFVAVPMEAAVVGEAEQPQGIIQATLTVLDVLKGPAPDADLVMEATVDPQSTACQTSISLGSAYVIFLTDASQSTVRPSVCGPHETFQHLRMRLEEACYPGHPYNEEWCAPNLLEALRGARKANRKYHFNEEWELEFEEYAKRRAESLNHRRQEQNY</sequence>
<dbReference type="Gene3D" id="2.40.50.120">
    <property type="match status" value="1"/>
</dbReference>
<evidence type="ECO:0000256" key="1">
    <source>
        <dbReference type="SAM" id="SignalP"/>
    </source>
</evidence>
<dbReference type="Proteomes" id="UP000321933">
    <property type="component" value="Unassembled WGS sequence"/>
</dbReference>
<proteinExistence type="predicted"/>
<reference evidence="2 3" key="1">
    <citation type="submission" date="2019-08" db="EMBL/GenBank/DDBJ databases">
        <title>Parahaliea maris sp. nov., isolated from the surface seawater.</title>
        <authorList>
            <person name="Liu Y."/>
        </authorList>
    </citation>
    <scope>NUCLEOTIDE SEQUENCE [LARGE SCALE GENOMIC DNA]</scope>
    <source>
        <strain evidence="2 3">S2-26</strain>
    </source>
</reference>
<dbReference type="PROSITE" id="PS51257">
    <property type="entry name" value="PROKAR_LIPOPROTEIN"/>
    <property type="match status" value="1"/>
</dbReference>
<dbReference type="AlphaFoldDB" id="A0A5C8ZJX8"/>